<dbReference type="GO" id="GO:0005768">
    <property type="term" value="C:endosome"/>
    <property type="evidence" value="ECO:0007669"/>
    <property type="project" value="TreeGrafter"/>
</dbReference>
<organism evidence="2 3">
    <name type="scientific">Ceratopteris richardii</name>
    <name type="common">Triangle waterfern</name>
    <dbReference type="NCBI Taxonomy" id="49495"/>
    <lineage>
        <taxon>Eukaryota</taxon>
        <taxon>Viridiplantae</taxon>
        <taxon>Streptophyta</taxon>
        <taxon>Embryophyta</taxon>
        <taxon>Tracheophyta</taxon>
        <taxon>Polypodiopsida</taxon>
        <taxon>Polypodiidae</taxon>
        <taxon>Polypodiales</taxon>
        <taxon>Pteridineae</taxon>
        <taxon>Pteridaceae</taxon>
        <taxon>Parkerioideae</taxon>
        <taxon>Ceratopteris</taxon>
    </lineage>
</organism>
<keyword evidence="3" id="KW-1185">Reference proteome</keyword>
<evidence type="ECO:0000256" key="1">
    <source>
        <dbReference type="SAM" id="MobiDB-lite"/>
    </source>
</evidence>
<dbReference type="Proteomes" id="UP000825935">
    <property type="component" value="Chromosome 6"/>
</dbReference>
<dbReference type="AlphaFoldDB" id="A0A8T2UG55"/>
<feature type="compositionally biased region" description="Basic and acidic residues" evidence="1">
    <location>
        <begin position="55"/>
        <end position="65"/>
    </location>
</feature>
<dbReference type="GO" id="GO:0035493">
    <property type="term" value="P:SNARE complex assembly"/>
    <property type="evidence" value="ECO:0007669"/>
    <property type="project" value="TreeGrafter"/>
</dbReference>
<feature type="region of interest" description="Disordered" evidence="1">
    <location>
        <begin position="1"/>
        <end position="69"/>
    </location>
</feature>
<dbReference type="OMA" id="RFKPANQ"/>
<dbReference type="GO" id="GO:0000323">
    <property type="term" value="C:lytic vacuole"/>
    <property type="evidence" value="ECO:0007669"/>
    <property type="project" value="TreeGrafter"/>
</dbReference>
<evidence type="ECO:0008006" key="4">
    <source>
        <dbReference type="Google" id="ProtNLM"/>
    </source>
</evidence>
<evidence type="ECO:0000313" key="2">
    <source>
        <dbReference type="EMBL" id="KAH7434452.1"/>
    </source>
</evidence>
<sequence>MGSPDMGDFPETAEQHELVVDNRIQEGDQEEEEKEEKEEKRIGAEEKEEEEEEEGEKREADKGEDTEQEEGLLDNYGLVPFSEDPPNIEVIPFEDFQKVLASLNGAAAIASQVRAQRDALLGNFECLLKMRKQSLSRINDLEVLKQRLKSKDLRLENAKVSLQEKSEDVAITKDRLLPSVRSLLAAAKALAIRCNHLQEKHRSLEGEGGYGKLLHIQSMLAARQRHMISQIAALYPIAPCPATEKVPTPTTMPLQSRLLINAVSSNSDSLARESQSVDRRDILPMKIGGLRVVAPLNNRSGLYTEPNDHESSATALGYVAHSLALLAACLDVPLRYPIRLGASRSYIQDHAPIVEPNEPATANIGSTPGGAQKTFVEFPLFTEGQDSTRSAYAVFLLNKDLEQVLNYLGAESVGPRHTLPNLNKIIKLVCSGACATT</sequence>
<comment type="caution">
    <text evidence="2">The sequence shown here is derived from an EMBL/GenBank/DDBJ whole genome shotgun (WGS) entry which is preliminary data.</text>
</comment>
<proteinExistence type="predicted"/>
<gene>
    <name evidence="2" type="ORF">KP509_06G018400</name>
</gene>
<dbReference type="PANTHER" id="PTHR15157">
    <property type="entry name" value="UV RADIATION RESISTANCE-ASSOCIATED GENE PROTEIN"/>
    <property type="match status" value="1"/>
</dbReference>
<reference evidence="2" key="1">
    <citation type="submission" date="2021-08" db="EMBL/GenBank/DDBJ databases">
        <title>WGS assembly of Ceratopteris richardii.</title>
        <authorList>
            <person name="Marchant D.B."/>
            <person name="Chen G."/>
            <person name="Jenkins J."/>
            <person name="Shu S."/>
            <person name="Leebens-Mack J."/>
            <person name="Grimwood J."/>
            <person name="Schmutz J."/>
            <person name="Soltis P."/>
            <person name="Soltis D."/>
            <person name="Chen Z.-H."/>
        </authorList>
    </citation>
    <scope>NUCLEOTIDE SEQUENCE</scope>
    <source>
        <strain evidence="2">Whitten #5841</strain>
        <tissue evidence="2">Leaf</tissue>
    </source>
</reference>
<evidence type="ECO:0000313" key="3">
    <source>
        <dbReference type="Proteomes" id="UP000825935"/>
    </source>
</evidence>
<feature type="compositionally biased region" description="Basic and acidic residues" evidence="1">
    <location>
        <begin position="13"/>
        <end position="26"/>
    </location>
</feature>
<dbReference type="GO" id="GO:0000149">
    <property type="term" value="F:SNARE binding"/>
    <property type="evidence" value="ECO:0007669"/>
    <property type="project" value="TreeGrafter"/>
</dbReference>
<protein>
    <recommendedName>
        <fullName evidence="4">UV radiation resistance-associated gene protein</fullName>
    </recommendedName>
</protein>
<name>A0A8T2UG55_CERRI</name>
<dbReference type="OrthoDB" id="72772at2759"/>
<accession>A0A8T2UG55</accession>
<feature type="compositionally biased region" description="Acidic residues" evidence="1">
    <location>
        <begin position="27"/>
        <end position="36"/>
    </location>
</feature>
<dbReference type="EMBL" id="CM035411">
    <property type="protein sequence ID" value="KAH7434452.1"/>
    <property type="molecule type" value="Genomic_DNA"/>
</dbReference>
<dbReference type="PANTHER" id="PTHR15157:SF24">
    <property type="entry name" value="VACUOLAR PROTEIN SORTING 38"/>
    <property type="match status" value="1"/>
</dbReference>